<feature type="compositionally biased region" description="Acidic residues" evidence="1">
    <location>
        <begin position="176"/>
        <end position="186"/>
    </location>
</feature>
<name>A0ABY7EQC0_MYAAR</name>
<protein>
    <submittedName>
        <fullName evidence="2">Uncharacterized protein</fullName>
    </submittedName>
</protein>
<feature type="compositionally biased region" description="Basic and acidic residues" evidence="1">
    <location>
        <begin position="143"/>
        <end position="159"/>
    </location>
</feature>
<accession>A0ABY7EQC0</accession>
<gene>
    <name evidence="2" type="ORF">MAR_026365</name>
</gene>
<keyword evidence="3" id="KW-1185">Reference proteome</keyword>
<feature type="compositionally biased region" description="Polar residues" evidence="1">
    <location>
        <begin position="160"/>
        <end position="171"/>
    </location>
</feature>
<evidence type="ECO:0000256" key="1">
    <source>
        <dbReference type="SAM" id="MobiDB-lite"/>
    </source>
</evidence>
<evidence type="ECO:0000313" key="3">
    <source>
        <dbReference type="Proteomes" id="UP001164746"/>
    </source>
</evidence>
<sequence length="205" mass="22617">MSVPAPSSQFDFTNEKFLAITCSLCGRGPTYSTTSVNDVDSACEVRASCNPYVDGTQDNDHVYEEIFDKSKLSLEEGIKHPGYQNCIDDGNDKDNGKLVNGVHQRRPVTPSAPFEEDLGLTARKTVPNEYSVFDDPLVKSDDDAKEVNECESNDVDRNIDNCTNESSNDMPQSSESENEQNNEEMDLSSLEDSNGETVMVPITLI</sequence>
<dbReference type="Proteomes" id="UP001164746">
    <property type="component" value="Chromosome 8"/>
</dbReference>
<organism evidence="2 3">
    <name type="scientific">Mya arenaria</name>
    <name type="common">Soft-shell clam</name>
    <dbReference type="NCBI Taxonomy" id="6604"/>
    <lineage>
        <taxon>Eukaryota</taxon>
        <taxon>Metazoa</taxon>
        <taxon>Spiralia</taxon>
        <taxon>Lophotrochozoa</taxon>
        <taxon>Mollusca</taxon>
        <taxon>Bivalvia</taxon>
        <taxon>Autobranchia</taxon>
        <taxon>Heteroconchia</taxon>
        <taxon>Euheterodonta</taxon>
        <taxon>Imparidentia</taxon>
        <taxon>Neoheterodontei</taxon>
        <taxon>Myida</taxon>
        <taxon>Myoidea</taxon>
        <taxon>Myidae</taxon>
        <taxon>Mya</taxon>
    </lineage>
</organism>
<feature type="region of interest" description="Disordered" evidence="1">
    <location>
        <begin position="143"/>
        <end position="205"/>
    </location>
</feature>
<dbReference type="EMBL" id="CP111019">
    <property type="protein sequence ID" value="WAR12185.1"/>
    <property type="molecule type" value="Genomic_DNA"/>
</dbReference>
<evidence type="ECO:0000313" key="2">
    <source>
        <dbReference type="EMBL" id="WAR12185.1"/>
    </source>
</evidence>
<reference evidence="2" key="1">
    <citation type="submission" date="2022-11" db="EMBL/GenBank/DDBJ databases">
        <title>Centuries of genome instability and evolution in soft-shell clam transmissible cancer (bioRxiv).</title>
        <authorList>
            <person name="Hart S.F.M."/>
            <person name="Yonemitsu M.A."/>
            <person name="Giersch R.M."/>
            <person name="Beal B.F."/>
            <person name="Arriagada G."/>
            <person name="Davis B.W."/>
            <person name="Ostrander E.A."/>
            <person name="Goff S.P."/>
            <person name="Metzger M.J."/>
        </authorList>
    </citation>
    <scope>NUCLEOTIDE SEQUENCE</scope>
    <source>
        <strain evidence="2">MELC-2E11</strain>
        <tissue evidence="2">Siphon/mantle</tissue>
    </source>
</reference>
<proteinExistence type="predicted"/>